<dbReference type="PROSITE" id="PS50071">
    <property type="entry name" value="HOMEOBOX_2"/>
    <property type="match status" value="1"/>
</dbReference>
<dbReference type="InterPro" id="IPR001356">
    <property type="entry name" value="HD"/>
</dbReference>
<evidence type="ECO:0000256" key="1">
    <source>
        <dbReference type="ARBA" id="ARBA00004123"/>
    </source>
</evidence>
<dbReference type="PANTHER" id="PTHR45714">
    <property type="entry name" value="HOMEOBOX-LEUCINE ZIPPER PROTEIN HAT14"/>
    <property type="match status" value="1"/>
</dbReference>
<comment type="subcellular location">
    <subcellularLocation>
        <location evidence="1 8 9">Nucleus</location>
    </subcellularLocation>
</comment>
<dbReference type="PANTHER" id="PTHR45714:SF34">
    <property type="entry name" value="HOMEOBOX-LEUCINE ZIPPER PROTEIN HAT9"/>
    <property type="match status" value="1"/>
</dbReference>
<evidence type="ECO:0000256" key="3">
    <source>
        <dbReference type="ARBA" id="ARBA00023015"/>
    </source>
</evidence>
<reference evidence="13 14" key="1">
    <citation type="submission" date="2023-10" db="EMBL/GenBank/DDBJ databases">
        <title>Chromosome-scale genome assembly provides insights into flower coloration mechanisms of Canna indica.</title>
        <authorList>
            <person name="Li C."/>
        </authorList>
    </citation>
    <scope>NUCLEOTIDE SEQUENCE [LARGE SCALE GENOMIC DNA]</scope>
    <source>
        <tissue evidence="13">Flower</tissue>
    </source>
</reference>
<protein>
    <submittedName>
        <fullName evidence="13">Homeobox-leucine zipper protein HAT22-like</fullName>
    </submittedName>
</protein>
<dbReference type="InterPro" id="IPR009057">
    <property type="entry name" value="Homeodomain-like_sf"/>
</dbReference>
<evidence type="ECO:0000256" key="11">
    <source>
        <dbReference type="SAM" id="MobiDB-lite"/>
    </source>
</evidence>
<keyword evidence="6" id="KW-0804">Transcription</keyword>
<evidence type="ECO:0000256" key="6">
    <source>
        <dbReference type="ARBA" id="ARBA00023163"/>
    </source>
</evidence>
<evidence type="ECO:0000256" key="5">
    <source>
        <dbReference type="ARBA" id="ARBA00023155"/>
    </source>
</evidence>
<feature type="region of interest" description="Disordered" evidence="11">
    <location>
        <begin position="49"/>
        <end position="92"/>
    </location>
</feature>
<comment type="similarity">
    <text evidence="2">Belongs to the HD-ZIP homeobox family. Class II subfamily.</text>
</comment>
<keyword evidence="4 8" id="KW-0238">DNA-binding</keyword>
<keyword evidence="5 8" id="KW-0371">Homeobox</keyword>
<evidence type="ECO:0000256" key="4">
    <source>
        <dbReference type="ARBA" id="ARBA00023125"/>
    </source>
</evidence>
<evidence type="ECO:0000313" key="13">
    <source>
        <dbReference type="EMBL" id="WOL13473.1"/>
    </source>
</evidence>
<evidence type="ECO:0000256" key="7">
    <source>
        <dbReference type="ARBA" id="ARBA00023242"/>
    </source>
</evidence>
<name>A0AAQ3KR21_9LILI</name>
<evidence type="ECO:0000256" key="9">
    <source>
        <dbReference type="RuleBase" id="RU000682"/>
    </source>
</evidence>
<dbReference type="Proteomes" id="UP001327560">
    <property type="component" value="Chromosome 7"/>
</dbReference>
<dbReference type="AlphaFoldDB" id="A0AAQ3KR21"/>
<dbReference type="PROSITE" id="PS00027">
    <property type="entry name" value="HOMEOBOX_1"/>
    <property type="match status" value="1"/>
</dbReference>
<feature type="domain" description="Homeobox" evidence="12">
    <location>
        <begin position="87"/>
        <end position="147"/>
    </location>
</feature>
<dbReference type="GO" id="GO:0005634">
    <property type="term" value="C:nucleus"/>
    <property type="evidence" value="ECO:0007669"/>
    <property type="project" value="UniProtKB-SubCell"/>
</dbReference>
<dbReference type="EMBL" id="CP136896">
    <property type="protein sequence ID" value="WOL13473.1"/>
    <property type="molecule type" value="Genomic_DNA"/>
</dbReference>
<gene>
    <name evidence="13" type="ORF">Cni_G22243</name>
</gene>
<organism evidence="13 14">
    <name type="scientific">Canna indica</name>
    <name type="common">Indian-shot</name>
    <dbReference type="NCBI Taxonomy" id="4628"/>
    <lineage>
        <taxon>Eukaryota</taxon>
        <taxon>Viridiplantae</taxon>
        <taxon>Streptophyta</taxon>
        <taxon>Embryophyta</taxon>
        <taxon>Tracheophyta</taxon>
        <taxon>Spermatophyta</taxon>
        <taxon>Magnoliopsida</taxon>
        <taxon>Liliopsida</taxon>
        <taxon>Zingiberales</taxon>
        <taxon>Cannaceae</taxon>
        <taxon>Canna</taxon>
    </lineage>
</organism>
<feature type="DNA-binding region" description="Homeobox" evidence="8">
    <location>
        <begin position="89"/>
        <end position="148"/>
    </location>
</feature>
<dbReference type="InterPro" id="IPR017970">
    <property type="entry name" value="Homeobox_CS"/>
</dbReference>
<evidence type="ECO:0000256" key="10">
    <source>
        <dbReference type="SAM" id="Coils"/>
    </source>
</evidence>
<keyword evidence="7 8" id="KW-0539">Nucleus</keyword>
<dbReference type="GO" id="GO:0000981">
    <property type="term" value="F:DNA-binding transcription factor activity, RNA polymerase II-specific"/>
    <property type="evidence" value="ECO:0007669"/>
    <property type="project" value="InterPro"/>
</dbReference>
<proteinExistence type="inferred from homology"/>
<keyword evidence="3" id="KW-0805">Transcription regulation</keyword>
<keyword evidence="10" id="KW-0175">Coiled coil</keyword>
<accession>A0AAQ3KR21</accession>
<evidence type="ECO:0000259" key="12">
    <source>
        <dbReference type="PROSITE" id="PS50071"/>
    </source>
</evidence>
<dbReference type="CDD" id="cd00086">
    <property type="entry name" value="homeodomain"/>
    <property type="match status" value="1"/>
</dbReference>
<dbReference type="GO" id="GO:0043565">
    <property type="term" value="F:sequence-specific DNA binding"/>
    <property type="evidence" value="ECO:0007669"/>
    <property type="project" value="InterPro"/>
</dbReference>
<dbReference type="SUPFAM" id="SSF46689">
    <property type="entry name" value="Homeodomain-like"/>
    <property type="match status" value="1"/>
</dbReference>
<keyword evidence="14" id="KW-1185">Reference proteome</keyword>
<feature type="compositionally biased region" description="Acidic residues" evidence="11">
    <location>
        <begin position="51"/>
        <end position="60"/>
    </location>
</feature>
<dbReference type="Gene3D" id="1.10.10.60">
    <property type="entry name" value="Homeodomain-like"/>
    <property type="match status" value="1"/>
</dbReference>
<evidence type="ECO:0000256" key="8">
    <source>
        <dbReference type="PROSITE-ProRule" id="PRU00108"/>
    </source>
</evidence>
<sequence>MEGEGANCNTNLALAIGDYGRGAGQNQGFNHLQSKSPVKLHVLFPHHAKEEGEDEEEEEEQSKQYVSVSRSRSRSKQLEEEDDVSGRDNTRKKLKLTKEQLTLLEDTFRVHHTLNTTQKEDLADRLNILPRQVEVWFQNRRARTKLKQIEVDYQLLKKCCESLNDENQRLKKELQQLQSAASPGSPFYLQLLKAATLTMCPVCERIAATGAATAATGKSIKSNTGILSLKN</sequence>
<dbReference type="SMART" id="SM00389">
    <property type="entry name" value="HOX"/>
    <property type="match status" value="1"/>
</dbReference>
<dbReference type="SMART" id="SM00340">
    <property type="entry name" value="HALZ"/>
    <property type="match status" value="1"/>
</dbReference>
<feature type="coiled-coil region" evidence="10">
    <location>
        <begin position="146"/>
        <end position="180"/>
    </location>
</feature>
<dbReference type="InterPro" id="IPR003106">
    <property type="entry name" value="Leu_zip_homeo"/>
</dbReference>
<dbReference type="Pfam" id="PF00046">
    <property type="entry name" value="Homeodomain"/>
    <property type="match status" value="1"/>
</dbReference>
<dbReference type="InterPro" id="IPR050762">
    <property type="entry name" value="HD-ZIP_Homeobox_LZ_Class_II"/>
</dbReference>
<evidence type="ECO:0000313" key="14">
    <source>
        <dbReference type="Proteomes" id="UP001327560"/>
    </source>
</evidence>
<dbReference type="Pfam" id="PF02183">
    <property type="entry name" value="HALZ"/>
    <property type="match status" value="1"/>
</dbReference>
<evidence type="ECO:0000256" key="2">
    <source>
        <dbReference type="ARBA" id="ARBA00006074"/>
    </source>
</evidence>